<accession>A0AAV4K804</accession>
<dbReference type="RefSeq" id="WP_017870926.1">
    <property type="nucleotide sequence ID" value="NZ_BMLZ01000036.1"/>
</dbReference>
<dbReference type="EMBL" id="BMLZ01000036">
    <property type="protein sequence ID" value="GGP30727.1"/>
    <property type="molecule type" value="Genomic_DNA"/>
</dbReference>
<evidence type="ECO:0000313" key="4">
    <source>
        <dbReference type="Proteomes" id="UP000652720"/>
    </source>
</evidence>
<dbReference type="AlphaFoldDB" id="A0AAV4K804"/>
<name>A0AAV4K804_9DEIO</name>
<dbReference type="EMBL" id="BMMA01000005">
    <property type="protein sequence ID" value="GGI77174.1"/>
    <property type="molecule type" value="Genomic_DNA"/>
</dbReference>
<comment type="caution">
    <text evidence="1">The sequence shown here is derived from an EMBL/GenBank/DDBJ whole genome shotgun (WGS) entry which is preliminary data.</text>
</comment>
<dbReference type="Proteomes" id="UP000652720">
    <property type="component" value="Unassembled WGS sequence"/>
</dbReference>
<dbReference type="GeneID" id="59163637"/>
<reference evidence="2" key="1">
    <citation type="journal article" date="2014" name="Int. J. Syst. Evol. Microbiol.">
        <title>Complete genome of a new Firmicutes species belonging to the dominant human colonic microbiota ('Ruminococcus bicirculans') reveals two chromosomes and a selective capacity to utilize plant glucans.</title>
        <authorList>
            <consortium name="NISC Comparative Sequencing Program"/>
            <person name="Wegmann U."/>
            <person name="Louis P."/>
            <person name="Goesmann A."/>
            <person name="Henrissat B."/>
            <person name="Duncan S.H."/>
            <person name="Flint H.J."/>
        </authorList>
    </citation>
    <scope>NUCLEOTIDE SEQUENCE</scope>
    <source>
        <strain evidence="2">CGMCC 1.8884</strain>
    </source>
</reference>
<reference evidence="3" key="3">
    <citation type="journal article" date="2019" name="Int. J. Syst. Evol. Microbiol.">
        <title>The Global Catalogue of Microorganisms (GCM) 10K type strain sequencing project: providing services to taxonomists for standard genome sequencing and annotation.</title>
        <authorList>
            <consortium name="The Broad Institute Genomics Platform"/>
            <consortium name="The Broad Institute Genome Sequencing Center for Infectious Disease"/>
            <person name="Wu L."/>
            <person name="Ma J."/>
        </authorList>
    </citation>
    <scope>NUCLEOTIDE SEQUENCE [LARGE SCALE GENOMIC DNA]</scope>
    <source>
        <strain evidence="3">CGMCC 1.8884</strain>
    </source>
</reference>
<evidence type="ECO:0000313" key="2">
    <source>
        <dbReference type="EMBL" id="GGP30727.1"/>
    </source>
</evidence>
<evidence type="ECO:0000313" key="3">
    <source>
        <dbReference type="Proteomes" id="UP000630135"/>
    </source>
</evidence>
<proteinExistence type="predicted"/>
<sequence>MSDFVPTLSPVLDFLDDHGAPKIHPLPVAPSGTPFEERPQGVWRAWDALPKTPLMVSVGVDGEPDSGDLNLDAALSVAALRSSERYWSGGANDVWVTPLPLALLGIVQLPHSSAGKRTDRSPRLPVWASTVFAPVSGQPGRWAALCIGHADEVRELLSYIHEVGKRPAWGWTVEPLPLPMEQARALIEAQRPMPGRDARWTPPYHHDWGGAALEKLAASERAALAAQR</sequence>
<reference evidence="1" key="2">
    <citation type="journal article" date="2014" name="Int. J. Syst. Evol. Microbiol.">
        <title>Complete genome sequence of Corynebacterium casei LMG S-19264T (=DSM 44701T), isolated from a smear-ripened cheese.</title>
        <authorList>
            <consortium name="US DOE Joint Genome Institute (JGI-PGF)"/>
            <person name="Walter F."/>
            <person name="Albersmeier A."/>
            <person name="Kalinowski J."/>
            <person name="Ruckert C."/>
        </authorList>
    </citation>
    <scope>NUCLEOTIDE SEQUENCE</scope>
    <source>
        <strain evidence="1">CGMCC 1.8885</strain>
    </source>
</reference>
<reference evidence="1" key="4">
    <citation type="submission" date="2023-08" db="EMBL/GenBank/DDBJ databases">
        <authorList>
            <person name="Sun Q."/>
            <person name="Zhou Y."/>
        </authorList>
    </citation>
    <scope>NUCLEOTIDE SEQUENCE</scope>
    <source>
        <strain evidence="2">CGMCC 1.8884</strain>
        <strain evidence="1">CGMCC 1.8885</strain>
    </source>
</reference>
<keyword evidence="3" id="KW-1185">Reference proteome</keyword>
<dbReference type="Proteomes" id="UP000630135">
    <property type="component" value="Unassembled WGS sequence"/>
</dbReference>
<gene>
    <name evidence="2" type="ORF">GCM10008021_23780</name>
    <name evidence="1" type="ORF">GCM10010914_09350</name>
</gene>
<organism evidence="1 4">
    <name type="scientific">Deinococcus wulumuqiensis</name>
    <dbReference type="NCBI Taxonomy" id="980427"/>
    <lineage>
        <taxon>Bacteria</taxon>
        <taxon>Thermotogati</taxon>
        <taxon>Deinococcota</taxon>
        <taxon>Deinococci</taxon>
        <taxon>Deinococcales</taxon>
        <taxon>Deinococcaceae</taxon>
        <taxon>Deinococcus</taxon>
    </lineage>
</organism>
<evidence type="ECO:0000313" key="1">
    <source>
        <dbReference type="EMBL" id="GGI77174.1"/>
    </source>
</evidence>
<protein>
    <submittedName>
        <fullName evidence="1">Uncharacterized protein</fullName>
    </submittedName>
</protein>